<dbReference type="GO" id="GO:0006893">
    <property type="term" value="P:Golgi to plasma membrane transport"/>
    <property type="evidence" value="ECO:0007669"/>
    <property type="project" value="TreeGrafter"/>
</dbReference>
<dbReference type="Proteomes" id="UP000828390">
    <property type="component" value="Unassembled WGS sequence"/>
</dbReference>
<dbReference type="InterPro" id="IPR038425">
    <property type="entry name" value="GAT_sf"/>
</dbReference>
<dbReference type="PANTHER" id="PTHR45905:SF1">
    <property type="entry name" value="GOLGI-LOCALIZED, GAMMA-ADAPTIN EAR CONTAINING, ARF BINDING PROTEIN"/>
    <property type="match status" value="1"/>
</dbReference>
<dbReference type="InterPro" id="IPR004152">
    <property type="entry name" value="GAT_dom"/>
</dbReference>
<dbReference type="SUPFAM" id="SSF49348">
    <property type="entry name" value="Clathrin adaptor appendage domain"/>
    <property type="match status" value="1"/>
</dbReference>
<dbReference type="Pfam" id="PF18308">
    <property type="entry name" value="GGA_N-GAT"/>
    <property type="match status" value="1"/>
</dbReference>
<keyword evidence="7" id="KW-0653">Protein transport</keyword>
<evidence type="ECO:0000256" key="10">
    <source>
        <dbReference type="SAM" id="MobiDB-lite"/>
    </source>
</evidence>
<dbReference type="Pfam" id="PF00790">
    <property type="entry name" value="VHS"/>
    <property type="match status" value="1"/>
</dbReference>
<feature type="region of interest" description="Disordered" evidence="10">
    <location>
        <begin position="146"/>
        <end position="167"/>
    </location>
</feature>
<dbReference type="SMART" id="SM00809">
    <property type="entry name" value="Alpha_adaptinC2"/>
    <property type="match status" value="1"/>
</dbReference>
<evidence type="ECO:0000259" key="11">
    <source>
        <dbReference type="PROSITE" id="PS50179"/>
    </source>
</evidence>
<keyword evidence="15" id="KW-1185">Reference proteome</keyword>
<evidence type="ECO:0000256" key="8">
    <source>
        <dbReference type="ARBA" id="ARBA00023034"/>
    </source>
</evidence>
<comment type="caution">
    <text evidence="14">The sequence shown here is derived from an EMBL/GenBank/DDBJ whole genome shotgun (WGS) entry which is preliminary data.</text>
</comment>
<evidence type="ECO:0000256" key="4">
    <source>
        <dbReference type="ARBA" id="ARBA00022448"/>
    </source>
</evidence>
<dbReference type="InterPro" id="IPR008942">
    <property type="entry name" value="ENTH_VHS"/>
</dbReference>
<proteinExistence type="inferred from homology"/>
<reference evidence="14" key="2">
    <citation type="submission" date="2020-11" db="EMBL/GenBank/DDBJ databases">
        <authorList>
            <person name="McCartney M.A."/>
            <person name="Auch B."/>
            <person name="Kono T."/>
            <person name="Mallez S."/>
            <person name="Becker A."/>
            <person name="Gohl D.M."/>
            <person name="Silverstein K.A.T."/>
            <person name="Koren S."/>
            <person name="Bechman K.B."/>
            <person name="Herman A."/>
            <person name="Abrahante J.E."/>
            <person name="Garbe J."/>
        </authorList>
    </citation>
    <scope>NUCLEOTIDE SEQUENCE</scope>
    <source>
        <strain evidence="14">Duluth1</strain>
        <tissue evidence="14">Whole animal</tissue>
    </source>
</reference>
<dbReference type="PROSITE" id="PS50180">
    <property type="entry name" value="GAE"/>
    <property type="match status" value="1"/>
</dbReference>
<evidence type="ECO:0000256" key="9">
    <source>
        <dbReference type="ARBA" id="ARBA00023136"/>
    </source>
</evidence>
<dbReference type="InterPro" id="IPR008153">
    <property type="entry name" value="GAE_dom"/>
</dbReference>
<dbReference type="InterPro" id="IPR041198">
    <property type="entry name" value="GGA_N-GAT"/>
</dbReference>
<sequence length="684" mass="74740">MATKEADLTLEKCLNDATNPTNKTEDWEAITRFTDQVNNELEGPQYAVRLLAHKIQSPIERESLFALTTLEMCIKNCGRRFHNEIGKFRFLNEYLGGKTTDRVKKRCIELMYCWHKGLPHEPKIAEAYVMLKQQGVVKEDPKYMDEASLHLPRPPPEEERRAPFEDDEKSKLLAKLLKSKNPDDLQAANRLIKNMVKQDAEKMEKVSRRINELETIHTNVKLLSEMVSSYDPQTSSTDDRDMMKELYESLEKLRPKLFRLASETDESDSDALNTILKANDEVSMIMADYKKTVEGITLNGSAESQRAELIKVTGTSGGNSLVDLAFEAPPAYSQTDILQHPHPAGPDDEMLYLGLRSPSSTQITSSTDNSLLNDLDSIFASASAGPQPQQQQFMYSHPMAGVGHHPPSMASPFAPGVSHFAPRVNLGFSYPLNPTQSTALQVQTGLIANHAPVAMAAGSSGSVFDTKGCMSPTQTGGLADLDTLGKTLLQQNLGDQTPQHSFEVSKPATKVTLNQLATSQPNTKGLVPNPAPPVQPTQPLVDLVIHPPPVSTVTGSTTSTTMGSTNPKSTEVQPLTDVFVPLESIVPGTSSPVSAYDKNGVKVLILVTKNKPREDVTVMVVSVISTNTSSIKAFVFQAAVPKAMKVKLQPPSTTDLPAFNPILPPSAITQVLLLANPQKARLSQ</sequence>
<feature type="domain" description="GAT" evidence="13">
    <location>
        <begin position="166"/>
        <end position="294"/>
    </location>
</feature>
<evidence type="ECO:0000256" key="6">
    <source>
        <dbReference type="ARBA" id="ARBA00022843"/>
    </source>
</evidence>
<dbReference type="PROSITE" id="PS50909">
    <property type="entry name" value="GAT"/>
    <property type="match status" value="1"/>
</dbReference>
<dbReference type="Gene3D" id="1.25.40.90">
    <property type="match status" value="1"/>
</dbReference>
<dbReference type="CDD" id="cd03567">
    <property type="entry name" value="VHS_GGA_metazoan"/>
    <property type="match status" value="1"/>
</dbReference>
<gene>
    <name evidence="14" type="ORF">DPMN_181574</name>
</gene>
<dbReference type="Gene3D" id="1.20.5.170">
    <property type="match status" value="1"/>
</dbReference>
<dbReference type="AlphaFoldDB" id="A0A9D4DDT2"/>
<keyword evidence="8" id="KW-0333">Golgi apparatus</keyword>
<dbReference type="GO" id="GO:0031901">
    <property type="term" value="C:early endosome membrane"/>
    <property type="evidence" value="ECO:0007669"/>
    <property type="project" value="UniProtKB-SubCell"/>
</dbReference>
<feature type="domain" description="GAE" evidence="12">
    <location>
        <begin position="588"/>
        <end position="684"/>
    </location>
</feature>
<evidence type="ECO:0000256" key="1">
    <source>
        <dbReference type="ARBA" id="ARBA00004150"/>
    </source>
</evidence>
<dbReference type="Gene3D" id="1.20.58.160">
    <property type="match status" value="1"/>
</dbReference>
<keyword evidence="9" id="KW-0472">Membrane</keyword>
<name>A0A9D4DDT2_DREPO</name>
<organism evidence="14 15">
    <name type="scientific">Dreissena polymorpha</name>
    <name type="common">Zebra mussel</name>
    <name type="synonym">Mytilus polymorpha</name>
    <dbReference type="NCBI Taxonomy" id="45954"/>
    <lineage>
        <taxon>Eukaryota</taxon>
        <taxon>Metazoa</taxon>
        <taxon>Spiralia</taxon>
        <taxon>Lophotrochozoa</taxon>
        <taxon>Mollusca</taxon>
        <taxon>Bivalvia</taxon>
        <taxon>Autobranchia</taxon>
        <taxon>Heteroconchia</taxon>
        <taxon>Euheterodonta</taxon>
        <taxon>Imparidentia</taxon>
        <taxon>Neoheterodontei</taxon>
        <taxon>Myida</taxon>
        <taxon>Dreissenoidea</taxon>
        <taxon>Dreissenidae</taxon>
        <taxon>Dreissena</taxon>
    </lineage>
</organism>
<keyword evidence="6" id="KW-0832">Ubl conjugation</keyword>
<dbReference type="InterPro" id="IPR027422">
    <property type="entry name" value="GGA1-3"/>
</dbReference>
<dbReference type="EMBL" id="JAIWYP010000010">
    <property type="protein sequence ID" value="KAH3747153.1"/>
    <property type="molecule type" value="Genomic_DNA"/>
</dbReference>
<accession>A0A9D4DDT2</accession>
<dbReference type="GO" id="GO:0035091">
    <property type="term" value="F:phosphatidylinositol binding"/>
    <property type="evidence" value="ECO:0007669"/>
    <property type="project" value="InterPro"/>
</dbReference>
<dbReference type="GO" id="GO:0006886">
    <property type="term" value="P:intracellular protein transport"/>
    <property type="evidence" value="ECO:0007669"/>
    <property type="project" value="InterPro"/>
</dbReference>
<dbReference type="SUPFAM" id="SSF89009">
    <property type="entry name" value="GAT-like domain"/>
    <property type="match status" value="1"/>
</dbReference>
<reference evidence="14" key="1">
    <citation type="journal article" date="2019" name="bioRxiv">
        <title>The Genome of the Zebra Mussel, Dreissena polymorpha: A Resource for Invasive Species Research.</title>
        <authorList>
            <person name="McCartney M.A."/>
            <person name="Auch B."/>
            <person name="Kono T."/>
            <person name="Mallez S."/>
            <person name="Zhang Y."/>
            <person name="Obille A."/>
            <person name="Becker A."/>
            <person name="Abrahante J.E."/>
            <person name="Garbe J."/>
            <person name="Badalamenti J.P."/>
            <person name="Herman A."/>
            <person name="Mangelson H."/>
            <person name="Liachko I."/>
            <person name="Sullivan S."/>
            <person name="Sone E.D."/>
            <person name="Koren S."/>
            <person name="Silverstein K.A.T."/>
            <person name="Beckman K.B."/>
            <person name="Gohl D.M."/>
        </authorList>
    </citation>
    <scope>NUCLEOTIDE SEQUENCE</scope>
    <source>
        <strain evidence="14">Duluth1</strain>
        <tissue evidence="14">Whole animal</tissue>
    </source>
</reference>
<dbReference type="InterPro" id="IPR013041">
    <property type="entry name" value="Clathrin_app_Ig-like_sf"/>
</dbReference>
<dbReference type="Pfam" id="PF03127">
    <property type="entry name" value="GAT"/>
    <property type="match status" value="1"/>
</dbReference>
<evidence type="ECO:0008006" key="16">
    <source>
        <dbReference type="Google" id="ProtNLM"/>
    </source>
</evidence>
<dbReference type="Pfam" id="PF02883">
    <property type="entry name" value="Alpha_adaptinC2"/>
    <property type="match status" value="1"/>
</dbReference>
<evidence type="ECO:0000259" key="12">
    <source>
        <dbReference type="PROSITE" id="PS50180"/>
    </source>
</evidence>
<comment type="subcellular location">
    <subcellularLocation>
        <location evidence="2">Early endosome membrane</location>
        <topology evidence="2">Peripheral membrane protein</topology>
    </subcellularLocation>
    <subcellularLocation>
        <location evidence="1">Golgi apparatus</location>
        <location evidence="1">trans-Golgi network membrane</location>
        <topology evidence="1">Peripheral membrane protein</topology>
    </subcellularLocation>
</comment>
<dbReference type="GO" id="GO:0034394">
    <property type="term" value="P:protein localization to cell surface"/>
    <property type="evidence" value="ECO:0007669"/>
    <property type="project" value="TreeGrafter"/>
</dbReference>
<dbReference type="GO" id="GO:0005802">
    <property type="term" value="C:trans-Golgi network"/>
    <property type="evidence" value="ECO:0007669"/>
    <property type="project" value="InterPro"/>
</dbReference>
<dbReference type="GO" id="GO:0031267">
    <property type="term" value="F:small GTPase binding"/>
    <property type="evidence" value="ECO:0007669"/>
    <property type="project" value="InterPro"/>
</dbReference>
<dbReference type="PANTHER" id="PTHR45905">
    <property type="entry name" value="GOLGI-LOCALIZED, GAMMA-ADAPTIN EAR CONTAINING, ARF BINDING PROTEIN"/>
    <property type="match status" value="1"/>
</dbReference>
<evidence type="ECO:0000259" key="13">
    <source>
        <dbReference type="PROSITE" id="PS50909"/>
    </source>
</evidence>
<evidence type="ECO:0000256" key="7">
    <source>
        <dbReference type="ARBA" id="ARBA00022927"/>
    </source>
</evidence>
<dbReference type="GO" id="GO:0043130">
    <property type="term" value="F:ubiquitin binding"/>
    <property type="evidence" value="ECO:0007669"/>
    <property type="project" value="InterPro"/>
</dbReference>
<feature type="compositionally biased region" description="Basic and acidic residues" evidence="10">
    <location>
        <begin position="155"/>
        <end position="167"/>
    </location>
</feature>
<comment type="similarity">
    <text evidence="3">Belongs to the GGA protein family.</text>
</comment>
<dbReference type="InterPro" id="IPR008152">
    <property type="entry name" value="Clathrin_a/b/g-adaptin_app_Ig"/>
</dbReference>
<dbReference type="SMART" id="SM00288">
    <property type="entry name" value="VHS"/>
    <property type="match status" value="1"/>
</dbReference>
<keyword evidence="4" id="KW-0813">Transport</keyword>
<evidence type="ECO:0000313" key="14">
    <source>
        <dbReference type="EMBL" id="KAH3747153.1"/>
    </source>
</evidence>
<keyword evidence="5" id="KW-0967">Endosome</keyword>
<feature type="domain" description="VHS" evidence="11">
    <location>
        <begin position="17"/>
        <end position="139"/>
    </location>
</feature>
<dbReference type="InterPro" id="IPR002014">
    <property type="entry name" value="VHS_dom"/>
</dbReference>
<dbReference type="PROSITE" id="PS50179">
    <property type="entry name" value="VHS"/>
    <property type="match status" value="1"/>
</dbReference>
<dbReference type="SUPFAM" id="SSF48464">
    <property type="entry name" value="ENTH/VHS domain"/>
    <property type="match status" value="1"/>
</dbReference>
<dbReference type="CDD" id="cd14234">
    <property type="entry name" value="GAT_GGA_meta"/>
    <property type="match status" value="1"/>
</dbReference>
<evidence type="ECO:0000256" key="5">
    <source>
        <dbReference type="ARBA" id="ARBA00022753"/>
    </source>
</evidence>
<dbReference type="Gene3D" id="2.60.40.1230">
    <property type="match status" value="1"/>
</dbReference>
<evidence type="ECO:0000256" key="3">
    <source>
        <dbReference type="ARBA" id="ARBA00008099"/>
    </source>
</evidence>
<evidence type="ECO:0000256" key="2">
    <source>
        <dbReference type="ARBA" id="ARBA00004220"/>
    </source>
</evidence>
<protein>
    <recommendedName>
        <fullName evidence="16">ADP-ribosylation factor-binding protein GGA1</fullName>
    </recommendedName>
</protein>
<evidence type="ECO:0000313" key="15">
    <source>
        <dbReference type="Proteomes" id="UP000828390"/>
    </source>
</evidence>